<feature type="domain" description="YprB ribonuclease H-like" evidence="2">
    <location>
        <begin position="447"/>
        <end position="530"/>
    </location>
</feature>
<gene>
    <name evidence="3" type="ORF">KCV87_20240</name>
</gene>
<dbReference type="NCBIfam" id="TIGR03491">
    <property type="entry name" value="TM0106 family RecB-like putative nuclease"/>
    <property type="match status" value="1"/>
</dbReference>
<dbReference type="EMBL" id="CP073249">
    <property type="protein sequence ID" value="QUF01865.1"/>
    <property type="molecule type" value="Genomic_DNA"/>
</dbReference>
<sequence length="544" mass="59185">MTSQVQLDAGVVTRCRRRVHLEHDPDVREAAKAPPDAAGQQRRADAVDHRAAVARALGREVGSALVEVPPDVPVADRERVTAEAMRVGAEYIWGAVLPRDPRGGRKGGVELLVRDRTGYVPVIVVRHKTTDPGHGARTSPLSYPQPAGARTDPVRKVRPQPRDQLRLAHVQRLLQASGHAAPGRATGGAIGMDADVVVWHDLEAATWPGGRTALSEYDARFADRLAIADAAIAGTSPLARPSRVVECKTCPWWPVCSDALTQARDVSLVVRGEDAMALRRAGVPTVDDLAALDPAEPAVPLVGMAHEDAVVLARAWLRGLAVARRVPRIEVARAEVEVDVDMESFGDLGAYMWGCLLSGADVGVEPGYRAFATWDKLPCADEARSFAEFWAWLTGVRRAAAERGLGFKAYCYNELAENRWLLSSAQRFKGQPGVPPVAEVKEFITSDDWVDLFGVVRDQFLSTNGKGLKTIAPLAGFHWRDPEAGGENSMRWYRDAVGMDGQEPDPAQRRRLLEYNEDDVRATHALRGWMTSDAVAGLPYAGDL</sequence>
<dbReference type="SUPFAM" id="SSF53098">
    <property type="entry name" value="Ribonuclease H-like"/>
    <property type="match status" value="1"/>
</dbReference>
<accession>A0AA45L280</accession>
<dbReference type="InterPro" id="IPR038720">
    <property type="entry name" value="YprB_RNase_H-like_dom"/>
</dbReference>
<protein>
    <submittedName>
        <fullName evidence="3">TM0106 family RecB-like putative nuclease</fullName>
    </submittedName>
</protein>
<feature type="region of interest" description="Disordered" evidence="1">
    <location>
        <begin position="129"/>
        <end position="156"/>
    </location>
</feature>
<dbReference type="InterPro" id="IPR019993">
    <property type="entry name" value="RecB_nuclease_TM0106_put"/>
</dbReference>
<feature type="region of interest" description="Disordered" evidence="1">
    <location>
        <begin position="23"/>
        <end position="44"/>
    </location>
</feature>
<evidence type="ECO:0000313" key="3">
    <source>
        <dbReference type="EMBL" id="QUF01865.1"/>
    </source>
</evidence>
<evidence type="ECO:0000259" key="2">
    <source>
        <dbReference type="Pfam" id="PF13482"/>
    </source>
</evidence>
<dbReference type="Proteomes" id="UP000677152">
    <property type="component" value="Chromosome"/>
</dbReference>
<proteinExistence type="predicted"/>
<evidence type="ECO:0000313" key="4">
    <source>
        <dbReference type="Proteomes" id="UP000677152"/>
    </source>
</evidence>
<name>A0AA45L280_9PSEU</name>
<evidence type="ECO:0000256" key="1">
    <source>
        <dbReference type="SAM" id="MobiDB-lite"/>
    </source>
</evidence>
<dbReference type="Pfam" id="PF13482">
    <property type="entry name" value="RNase_H_2"/>
    <property type="match status" value="1"/>
</dbReference>
<dbReference type="AlphaFoldDB" id="A0AA45L280"/>
<organism evidence="3 4">
    <name type="scientific">Actinosynnema pretiosum subsp. pretiosum</name>
    <dbReference type="NCBI Taxonomy" id="103721"/>
    <lineage>
        <taxon>Bacteria</taxon>
        <taxon>Bacillati</taxon>
        <taxon>Actinomycetota</taxon>
        <taxon>Actinomycetes</taxon>
        <taxon>Pseudonocardiales</taxon>
        <taxon>Pseudonocardiaceae</taxon>
        <taxon>Actinosynnema</taxon>
    </lineage>
</organism>
<dbReference type="InterPro" id="IPR012337">
    <property type="entry name" value="RNaseH-like_sf"/>
</dbReference>
<reference evidence="3" key="1">
    <citation type="submission" date="2021-04" db="EMBL/GenBank/DDBJ databases">
        <title>Genomic sequence of Actinosynnema pretiosum subsp. pretiosum ATCC 31280 (C-14919).</title>
        <authorList>
            <person name="Bai L."/>
            <person name="Wang X."/>
            <person name="Xiao Y."/>
        </authorList>
    </citation>
    <scope>NUCLEOTIDE SEQUENCE</scope>
    <source>
        <strain evidence="3">ATCC 31280</strain>
    </source>
</reference>